<evidence type="ECO:0008006" key="8">
    <source>
        <dbReference type="Google" id="ProtNLM"/>
    </source>
</evidence>
<dbReference type="GO" id="GO:0045292">
    <property type="term" value="P:mRNA cis splicing, via spliceosome"/>
    <property type="evidence" value="ECO:0007669"/>
    <property type="project" value="TreeGrafter"/>
</dbReference>
<dbReference type="EMBL" id="MWPZ01000004">
    <property type="protein sequence ID" value="TIC98804.1"/>
    <property type="molecule type" value="Genomic_DNA"/>
</dbReference>
<keyword evidence="4" id="KW-0539">Nucleus</keyword>
<evidence type="ECO:0000313" key="7">
    <source>
        <dbReference type="Proteomes" id="UP000305883"/>
    </source>
</evidence>
<dbReference type="InterPro" id="IPR011993">
    <property type="entry name" value="PH-like_dom_sf"/>
</dbReference>
<dbReference type="AlphaFoldDB" id="A0A4T0W0K6"/>
<dbReference type="Proteomes" id="UP000305883">
    <property type="component" value="Unassembled WGS sequence"/>
</dbReference>
<dbReference type="GO" id="GO:0005829">
    <property type="term" value="C:cytosol"/>
    <property type="evidence" value="ECO:0007669"/>
    <property type="project" value="TreeGrafter"/>
</dbReference>
<dbReference type="GO" id="GO:0000387">
    <property type="term" value="P:spliceosomal snRNP assembly"/>
    <property type="evidence" value="ECO:0007669"/>
    <property type="project" value="TreeGrafter"/>
</dbReference>
<dbReference type="InterPro" id="IPR039924">
    <property type="entry name" value="ICln/Lot5/Saf5"/>
</dbReference>
<dbReference type="PANTHER" id="PTHR21399">
    <property type="entry name" value="CHLORIDE CONDUCTANCE REGULATORY PROTEIN ICLN"/>
    <property type="match status" value="1"/>
</dbReference>
<reference evidence="6 7" key="1">
    <citation type="journal article" date="2019" name="Genome Biol. Evol.">
        <title>Genomic Plasticity Mediated by Transposable Elements in the Plant Pathogenic Fungus Colletotrichum higginsianum.</title>
        <authorList>
            <person name="Tsushima A."/>
            <person name="Gan P."/>
            <person name="Kumakura N."/>
            <person name="Narusaka M."/>
            <person name="Takano Y."/>
            <person name="Narusaka Y."/>
            <person name="Shirasu K."/>
        </authorList>
    </citation>
    <scope>NUCLEOTIDE SEQUENCE [LARGE SCALE GENOMIC DNA]</scope>
    <source>
        <strain evidence="6 7">MAFF305635-RFP</strain>
    </source>
</reference>
<comment type="caution">
    <text evidence="6">The sequence shown here is derived from an EMBL/GenBank/DDBJ whole genome shotgun (WGS) entry which is preliminary data.</text>
</comment>
<evidence type="ECO:0000256" key="3">
    <source>
        <dbReference type="ARBA" id="ARBA00022490"/>
    </source>
</evidence>
<dbReference type="OrthoDB" id="19714at2759"/>
<proteinExistence type="predicted"/>
<keyword evidence="3" id="KW-0963">Cytoplasm</keyword>
<dbReference type="GO" id="GO:0005681">
    <property type="term" value="C:spliceosomal complex"/>
    <property type="evidence" value="ECO:0007669"/>
    <property type="project" value="TreeGrafter"/>
</dbReference>
<organism evidence="6 7">
    <name type="scientific">Colletotrichum higginsianum</name>
    <dbReference type="NCBI Taxonomy" id="80884"/>
    <lineage>
        <taxon>Eukaryota</taxon>
        <taxon>Fungi</taxon>
        <taxon>Dikarya</taxon>
        <taxon>Ascomycota</taxon>
        <taxon>Pezizomycotina</taxon>
        <taxon>Sordariomycetes</taxon>
        <taxon>Hypocreomycetidae</taxon>
        <taxon>Glomerellales</taxon>
        <taxon>Glomerellaceae</taxon>
        <taxon>Colletotrichum</taxon>
        <taxon>Colletotrichum destructivum species complex</taxon>
    </lineage>
</organism>
<dbReference type="PANTHER" id="PTHR21399:SF0">
    <property type="entry name" value="METHYLOSOME SUBUNIT PICLN"/>
    <property type="match status" value="1"/>
</dbReference>
<evidence type="ECO:0000256" key="5">
    <source>
        <dbReference type="SAM" id="MobiDB-lite"/>
    </source>
</evidence>
<dbReference type="Pfam" id="PF03517">
    <property type="entry name" value="Voldacs"/>
    <property type="match status" value="1"/>
</dbReference>
<feature type="compositionally biased region" description="Acidic residues" evidence="5">
    <location>
        <begin position="277"/>
        <end position="289"/>
    </location>
</feature>
<evidence type="ECO:0000313" key="6">
    <source>
        <dbReference type="EMBL" id="TIC98804.1"/>
    </source>
</evidence>
<dbReference type="Gene3D" id="2.30.29.30">
    <property type="entry name" value="Pleckstrin-homology domain (PH domain)/Phosphotyrosine-binding domain (PTB)"/>
    <property type="match status" value="1"/>
</dbReference>
<name>A0A4T0W0K6_9PEZI</name>
<evidence type="ECO:0000256" key="4">
    <source>
        <dbReference type="ARBA" id="ARBA00023242"/>
    </source>
</evidence>
<evidence type="ECO:0000256" key="1">
    <source>
        <dbReference type="ARBA" id="ARBA00004123"/>
    </source>
</evidence>
<feature type="compositionally biased region" description="Basic and acidic residues" evidence="5">
    <location>
        <begin position="298"/>
        <end position="323"/>
    </location>
</feature>
<gene>
    <name evidence="6" type="ORF">CH35J_006267</name>
</gene>
<dbReference type="GO" id="GO:0034715">
    <property type="term" value="C:pICln-Sm protein complex"/>
    <property type="evidence" value="ECO:0007669"/>
    <property type="project" value="TreeGrafter"/>
</dbReference>
<evidence type="ECO:0000256" key="2">
    <source>
        <dbReference type="ARBA" id="ARBA00004496"/>
    </source>
</evidence>
<accession>A0A4T0W0K6</accession>
<protein>
    <recommendedName>
        <fullName evidence="8">FPD1 benzoylformate decarboxylase</fullName>
    </recommendedName>
</protein>
<comment type="subcellular location">
    <subcellularLocation>
        <location evidence="2">Cytoplasm</location>
    </subcellularLocation>
    <subcellularLocation>
        <location evidence="1">Nucleus</location>
    </subcellularLocation>
</comment>
<feature type="region of interest" description="Disordered" evidence="5">
    <location>
        <begin position="273"/>
        <end position="323"/>
    </location>
</feature>
<sequence length="323" mass="34337">MSGLTAQHKQSPLQDLFHIITMLPTTIRSPPSLGDFIPIEEHQAQTPETFFGGKPVLHFHLDGAKAWIPASQKGSLAVFPADVATAASAPEGTTLRELSEELVEQLVSVFVTSENFTVFSAAQGAGVEIPYPSISIHAVKQVGTTAEGTPLQAIWMQLQLGDGGDGDDDFETIDLTLIPALTAGSPQADIQKFYDAISACSDLHPDPVDEEDDDEDGRIVFEGEREHEPVEGYTGVLYGAHDGGLPPAFPGSGGWITAENVHEHFDADGNWIGQNGAEEDGEVDAEGGELGEGAGRVRGHDEVNDGVNGHDDPDNKRPRVGES</sequence>